<dbReference type="Proteomes" id="UP000006094">
    <property type="component" value="Chromosome"/>
</dbReference>
<feature type="chain" id="PRO_5038892214" description="Lipoprotein" evidence="1">
    <location>
        <begin position="19"/>
        <end position="200"/>
    </location>
</feature>
<dbReference type="PATRIC" id="fig|1128398.3.peg.2278"/>
<name>K0B263_GOTA9</name>
<accession>K0B263</accession>
<evidence type="ECO:0008006" key="4">
    <source>
        <dbReference type="Google" id="ProtNLM"/>
    </source>
</evidence>
<gene>
    <name evidence="2" type="ordered locus">Curi_c22040</name>
</gene>
<organism evidence="2 3">
    <name type="scientific">Gottschalkia acidurici (strain ATCC 7906 / DSM 604 / BCRC 14475 / CIP 104303 / KCTC 5404 / NCIMB 10678 / 9a)</name>
    <name type="common">Clostridium acidurici</name>
    <dbReference type="NCBI Taxonomy" id="1128398"/>
    <lineage>
        <taxon>Bacteria</taxon>
        <taxon>Bacillati</taxon>
        <taxon>Bacillota</taxon>
        <taxon>Tissierellia</taxon>
        <taxon>Tissierellales</taxon>
        <taxon>Gottschalkiaceae</taxon>
        <taxon>Gottschalkia</taxon>
    </lineage>
</organism>
<dbReference type="eggNOG" id="ENOG50303I1">
    <property type="taxonomic scope" value="Bacteria"/>
</dbReference>
<dbReference type="PROSITE" id="PS51257">
    <property type="entry name" value="PROKAR_LIPOPROTEIN"/>
    <property type="match status" value="1"/>
</dbReference>
<dbReference type="AlphaFoldDB" id="K0B263"/>
<dbReference type="KEGG" id="cad:Curi_c22040"/>
<evidence type="ECO:0000313" key="3">
    <source>
        <dbReference type="Proteomes" id="UP000006094"/>
    </source>
</evidence>
<reference evidence="2 3" key="1">
    <citation type="journal article" date="2012" name="PLoS ONE">
        <title>The purine-utilizing bacterium Clostridium acidurici 9a: a genome-guided metabolic reconsideration.</title>
        <authorList>
            <person name="Hartwich K."/>
            <person name="Poehlein A."/>
            <person name="Daniel R."/>
        </authorList>
    </citation>
    <scope>NUCLEOTIDE SEQUENCE [LARGE SCALE GENOMIC DNA]</scope>
    <source>
        <strain evidence="3">ATCC 7906 / DSM 604 / BCRC 14475 / CIP 104303 / KCTC 5404 / NCIMB 10678 / 9a</strain>
    </source>
</reference>
<evidence type="ECO:0000313" key="2">
    <source>
        <dbReference type="EMBL" id="AFS79207.1"/>
    </source>
</evidence>
<protein>
    <recommendedName>
        <fullName evidence="4">Lipoprotein</fullName>
    </recommendedName>
</protein>
<dbReference type="HOGENOM" id="CLU_1412981_0_0_9"/>
<keyword evidence="3" id="KW-1185">Reference proteome</keyword>
<evidence type="ECO:0000256" key="1">
    <source>
        <dbReference type="SAM" id="SignalP"/>
    </source>
</evidence>
<dbReference type="EMBL" id="CP003326">
    <property type="protein sequence ID" value="AFS79207.1"/>
    <property type="molecule type" value="Genomic_DNA"/>
</dbReference>
<proteinExistence type="predicted"/>
<keyword evidence="1" id="KW-0732">Signal</keyword>
<sequence>MKKVILFLSLSLVMTLMGCNSNKDTGNLNSSVIQKSEDEKMHVEQEEKEIEEPKVTVIEKGQTITVDDFCEFVINDIKFGKTINPPNPASFYTYYEAKEPNTTYLDTVINIKSLLTSGRSADEFMSVEVIYNDKYKYSTFSTIEEDNGGSFTYTNITSIEPLKNGTLHFLAEVPDEVEQSNGKLALKINVNNQEYQCNIR</sequence>
<feature type="signal peptide" evidence="1">
    <location>
        <begin position="1"/>
        <end position="18"/>
    </location>
</feature>
<dbReference type="OrthoDB" id="1902950at2"/>
<dbReference type="RefSeq" id="WP_014968343.1">
    <property type="nucleotide sequence ID" value="NC_018664.1"/>
</dbReference>